<dbReference type="PANTHER" id="PTHR12463:SF0">
    <property type="entry name" value="ALPHA-KETOGLUTARATE-DEPENDENT DIOXYGENASE ALKB HOMOLOG 4"/>
    <property type="match status" value="1"/>
</dbReference>
<sequence length="304" mass="34458">MAAAVGSLPPSCACKGVRSCALCESSERVQRLRIEEDKYAKYDVFVFDHASGKGVRCPSLNSTSSIEEIQSATNSCSSSTQSNDIIDINGLMVVHDFLTESEEADIMEMIDGVEWVLSQSGRRKQDYGPKVNFKHKKVKTETFVGMPEYADMLLEKMRSVSQEKLGNYVPFEMCNLEYDESKKSAIEMHFDDTWIWGNRLISINLLSGSVMTLANEKTQQGTSSCYEHLLHRYGIISHCKVVKQHFRYEWKHAILAHHIRGRRIALTMREPSLEFQEGGELYEKFGKKLIALSSVRVPLRKAVS</sequence>
<organism evidence="2 3">
    <name type="scientific">Ancylostoma duodenale</name>
    <dbReference type="NCBI Taxonomy" id="51022"/>
    <lineage>
        <taxon>Eukaryota</taxon>
        <taxon>Metazoa</taxon>
        <taxon>Ecdysozoa</taxon>
        <taxon>Nematoda</taxon>
        <taxon>Chromadorea</taxon>
        <taxon>Rhabditida</taxon>
        <taxon>Rhabditina</taxon>
        <taxon>Rhabditomorpha</taxon>
        <taxon>Strongyloidea</taxon>
        <taxon>Ancylostomatidae</taxon>
        <taxon>Ancylostomatinae</taxon>
        <taxon>Ancylostoma</taxon>
    </lineage>
</organism>
<dbReference type="EMBL" id="KN730386">
    <property type="protein sequence ID" value="KIH61123.1"/>
    <property type="molecule type" value="Genomic_DNA"/>
</dbReference>
<dbReference type="GO" id="GO:0032451">
    <property type="term" value="F:demethylase activity"/>
    <property type="evidence" value="ECO:0007669"/>
    <property type="project" value="TreeGrafter"/>
</dbReference>
<dbReference type="GO" id="GO:0016491">
    <property type="term" value="F:oxidoreductase activity"/>
    <property type="evidence" value="ECO:0007669"/>
    <property type="project" value="TreeGrafter"/>
</dbReference>
<evidence type="ECO:0000313" key="3">
    <source>
        <dbReference type="Proteomes" id="UP000054047"/>
    </source>
</evidence>
<protein>
    <recommendedName>
        <fullName evidence="4">Alpha-ketoglutarate-dependent dioxygenase AlkB-like domain-containing protein</fullName>
    </recommendedName>
</protein>
<dbReference type="InterPro" id="IPR032857">
    <property type="entry name" value="ALKBH4"/>
</dbReference>
<dbReference type="FunFam" id="2.60.120.590:FF:000019">
    <property type="entry name" value="DNA N6-methyl adenine demethylase"/>
    <property type="match status" value="1"/>
</dbReference>
<gene>
    <name evidence="2" type="ORF">ANCDUO_08611</name>
</gene>
<proteinExistence type="predicted"/>
<comment type="cofactor">
    <cofactor evidence="1">
        <name>Fe(2+)</name>
        <dbReference type="ChEBI" id="CHEBI:29033"/>
    </cofactor>
</comment>
<evidence type="ECO:0000256" key="1">
    <source>
        <dbReference type="ARBA" id="ARBA00001954"/>
    </source>
</evidence>
<dbReference type="AlphaFoldDB" id="A0A0C2CW28"/>
<evidence type="ECO:0000313" key="2">
    <source>
        <dbReference type="EMBL" id="KIH61123.1"/>
    </source>
</evidence>
<dbReference type="OrthoDB" id="442860at2759"/>
<dbReference type="SUPFAM" id="SSF51197">
    <property type="entry name" value="Clavaminate synthase-like"/>
    <property type="match status" value="1"/>
</dbReference>
<dbReference type="PANTHER" id="PTHR12463">
    <property type="entry name" value="OXYGENASE-RELATED"/>
    <property type="match status" value="1"/>
</dbReference>
<evidence type="ECO:0008006" key="4">
    <source>
        <dbReference type="Google" id="ProtNLM"/>
    </source>
</evidence>
<dbReference type="GO" id="GO:0070988">
    <property type="term" value="P:demethylation"/>
    <property type="evidence" value="ECO:0007669"/>
    <property type="project" value="InterPro"/>
</dbReference>
<reference evidence="2 3" key="1">
    <citation type="submission" date="2013-12" db="EMBL/GenBank/DDBJ databases">
        <title>Draft genome of the parsitic nematode Ancylostoma duodenale.</title>
        <authorList>
            <person name="Mitreva M."/>
        </authorList>
    </citation>
    <scope>NUCLEOTIDE SEQUENCE [LARGE SCALE GENOMIC DNA]</scope>
    <source>
        <strain evidence="2 3">Zhejiang</strain>
    </source>
</reference>
<keyword evidence="3" id="KW-1185">Reference proteome</keyword>
<dbReference type="Gene3D" id="2.60.120.590">
    <property type="entry name" value="Alpha-ketoglutarate-dependent dioxygenase AlkB-like"/>
    <property type="match status" value="1"/>
</dbReference>
<name>A0A0C2CW28_9BILA</name>
<dbReference type="Proteomes" id="UP000054047">
    <property type="component" value="Unassembled WGS sequence"/>
</dbReference>
<accession>A0A0C2CW28</accession>
<dbReference type="InterPro" id="IPR037151">
    <property type="entry name" value="AlkB-like_sf"/>
</dbReference>